<evidence type="ECO:0000313" key="10">
    <source>
        <dbReference type="EMBL" id="KAH7280614.1"/>
    </source>
</evidence>
<dbReference type="Pfam" id="PF00218">
    <property type="entry name" value="IGPS"/>
    <property type="match status" value="1"/>
</dbReference>
<dbReference type="GO" id="GO:0004425">
    <property type="term" value="F:indole-3-glycerol-phosphate synthase activity"/>
    <property type="evidence" value="ECO:0007669"/>
    <property type="project" value="UniProtKB-EC"/>
</dbReference>
<proteinExistence type="predicted"/>
<evidence type="ECO:0000256" key="6">
    <source>
        <dbReference type="ARBA" id="ARBA00022822"/>
    </source>
</evidence>
<dbReference type="InterPro" id="IPR013785">
    <property type="entry name" value="Aldolase_TIM"/>
</dbReference>
<dbReference type="PANTHER" id="PTHR22854:SF2">
    <property type="entry name" value="INDOLE-3-GLYCEROL-PHOSPHATE SYNTHASE"/>
    <property type="match status" value="1"/>
</dbReference>
<evidence type="ECO:0000313" key="11">
    <source>
        <dbReference type="Proteomes" id="UP000825935"/>
    </source>
</evidence>
<evidence type="ECO:0000256" key="1">
    <source>
        <dbReference type="ARBA" id="ARBA00001633"/>
    </source>
</evidence>
<dbReference type="Gene3D" id="3.20.20.70">
    <property type="entry name" value="Aldolase class I"/>
    <property type="match status" value="1"/>
</dbReference>
<keyword evidence="6" id="KW-0822">Tryptophan biosynthesis</keyword>
<dbReference type="EMBL" id="CM035441">
    <property type="protein sequence ID" value="KAH7280615.1"/>
    <property type="molecule type" value="Genomic_DNA"/>
</dbReference>
<dbReference type="GO" id="GO:0000162">
    <property type="term" value="P:L-tryptophan biosynthetic process"/>
    <property type="evidence" value="ECO:0007669"/>
    <property type="project" value="UniProtKB-KW"/>
</dbReference>
<comment type="catalytic activity">
    <reaction evidence="1">
        <text>1-(2-carboxyphenylamino)-1-deoxy-D-ribulose 5-phosphate + H(+) = (1S,2R)-1-C-(indol-3-yl)glycerol 3-phosphate + CO2 + H2O</text>
        <dbReference type="Rhea" id="RHEA:23476"/>
        <dbReference type="ChEBI" id="CHEBI:15377"/>
        <dbReference type="ChEBI" id="CHEBI:15378"/>
        <dbReference type="ChEBI" id="CHEBI:16526"/>
        <dbReference type="ChEBI" id="CHEBI:58613"/>
        <dbReference type="ChEBI" id="CHEBI:58866"/>
        <dbReference type="EC" id="4.1.1.48"/>
    </reaction>
</comment>
<comment type="caution">
    <text evidence="10">The sequence shown here is derived from an EMBL/GenBank/DDBJ whole genome shotgun (WGS) entry which is preliminary data.</text>
</comment>
<name>A0A8T2QA55_CERRI</name>
<protein>
    <recommendedName>
        <fullName evidence="3">indole-3-glycerol-phosphate synthase</fullName>
        <ecNumber evidence="3">4.1.1.48</ecNumber>
    </recommendedName>
</protein>
<accession>A0A8T2QA55</accession>
<dbReference type="AlphaFoldDB" id="A0A8T2QA55"/>
<keyword evidence="7" id="KW-0057">Aromatic amino acid biosynthesis</keyword>
<dbReference type="SUPFAM" id="SSF51366">
    <property type="entry name" value="Ribulose-phoshate binding barrel"/>
    <property type="match status" value="1"/>
</dbReference>
<dbReference type="Proteomes" id="UP000825935">
    <property type="component" value="Chromosome 36"/>
</dbReference>
<keyword evidence="11" id="KW-1185">Reference proteome</keyword>
<evidence type="ECO:0000256" key="3">
    <source>
        <dbReference type="ARBA" id="ARBA00012362"/>
    </source>
</evidence>
<dbReference type="InterPro" id="IPR011060">
    <property type="entry name" value="RibuloseP-bd_barrel"/>
</dbReference>
<evidence type="ECO:0000256" key="5">
    <source>
        <dbReference type="ARBA" id="ARBA00022793"/>
    </source>
</evidence>
<dbReference type="InterPro" id="IPR045186">
    <property type="entry name" value="Indole-3-glycerol_P_synth"/>
</dbReference>
<keyword evidence="4" id="KW-0028">Amino-acid biosynthesis</keyword>
<gene>
    <name evidence="10" type="ORF">KP509_36G005900</name>
</gene>
<evidence type="ECO:0000259" key="9">
    <source>
        <dbReference type="Pfam" id="PF00218"/>
    </source>
</evidence>
<feature type="domain" description="Indole-3-glycerol phosphate synthase" evidence="9">
    <location>
        <begin position="41"/>
        <end position="255"/>
    </location>
</feature>
<dbReference type="OMA" id="GFRQDIA"/>
<reference evidence="10" key="1">
    <citation type="submission" date="2021-08" db="EMBL/GenBank/DDBJ databases">
        <title>WGS assembly of Ceratopteris richardii.</title>
        <authorList>
            <person name="Marchant D.B."/>
            <person name="Chen G."/>
            <person name="Jenkins J."/>
            <person name="Shu S."/>
            <person name="Leebens-Mack J."/>
            <person name="Grimwood J."/>
            <person name="Schmutz J."/>
            <person name="Soltis P."/>
            <person name="Soltis D."/>
            <person name="Chen Z.-H."/>
        </authorList>
    </citation>
    <scope>NUCLEOTIDE SEQUENCE</scope>
    <source>
        <strain evidence="10">Whitten #5841</strain>
        <tissue evidence="10">Leaf</tissue>
    </source>
</reference>
<comment type="pathway">
    <text evidence="2">Amino-acid biosynthesis; L-tryptophan biosynthesis; L-tryptophan from chorismate: step 4/5.</text>
</comment>
<keyword evidence="8" id="KW-0456">Lyase</keyword>
<organism evidence="10 11">
    <name type="scientific">Ceratopteris richardii</name>
    <name type="common">Triangle waterfern</name>
    <dbReference type="NCBI Taxonomy" id="49495"/>
    <lineage>
        <taxon>Eukaryota</taxon>
        <taxon>Viridiplantae</taxon>
        <taxon>Streptophyta</taxon>
        <taxon>Embryophyta</taxon>
        <taxon>Tracheophyta</taxon>
        <taxon>Polypodiopsida</taxon>
        <taxon>Polypodiidae</taxon>
        <taxon>Polypodiales</taxon>
        <taxon>Pteridineae</taxon>
        <taxon>Pteridaceae</taxon>
        <taxon>Parkerioideae</taxon>
        <taxon>Ceratopteris</taxon>
    </lineage>
</organism>
<evidence type="ECO:0000256" key="2">
    <source>
        <dbReference type="ARBA" id="ARBA00004696"/>
    </source>
</evidence>
<dbReference type="EMBL" id="CM035441">
    <property type="protein sequence ID" value="KAH7280614.1"/>
    <property type="molecule type" value="Genomic_DNA"/>
</dbReference>
<dbReference type="GO" id="GO:0004640">
    <property type="term" value="F:phosphoribosylanthranilate isomerase activity"/>
    <property type="evidence" value="ECO:0007669"/>
    <property type="project" value="TreeGrafter"/>
</dbReference>
<dbReference type="InterPro" id="IPR013798">
    <property type="entry name" value="Indole-3-glycerol_P_synth_dom"/>
</dbReference>
<dbReference type="OrthoDB" id="524799at2759"/>
<sequence length="287" mass="31290">MTLLLHKSGVGGVRAELDRSGLQAVLQTKQRVLQSQLSFFQSQEQLQSRLTSLPPSPSPHLLLTAIRNSPRKIAVIVEVARLTPAESPEDLAARCRKYGRLGIDAISVCTDEETSPDGLADLKAVCSVSRVPVIRRDWFLHPLQIAETREAGAAALPLVCTVLGNGLPALYSYAHYLGLDSIVEIVNLKDLEAMSQLGIPLYGINLSIKLSLPVPGLRQDVAKSLLQQMPDDAQSIVGILSLDEAMELKSTGPSALYLRHNIWQGTKNGELQDEAFLRKLLKMLSNS</sequence>
<keyword evidence="5" id="KW-0210">Decarboxylase</keyword>
<evidence type="ECO:0000256" key="7">
    <source>
        <dbReference type="ARBA" id="ARBA00023141"/>
    </source>
</evidence>
<evidence type="ECO:0000256" key="4">
    <source>
        <dbReference type="ARBA" id="ARBA00022605"/>
    </source>
</evidence>
<dbReference type="EC" id="4.1.1.48" evidence="3"/>
<evidence type="ECO:0000256" key="8">
    <source>
        <dbReference type="ARBA" id="ARBA00023239"/>
    </source>
</evidence>
<dbReference type="PANTHER" id="PTHR22854">
    <property type="entry name" value="TRYPTOPHAN BIOSYNTHESIS PROTEIN"/>
    <property type="match status" value="1"/>
</dbReference>